<evidence type="ECO:0000256" key="6">
    <source>
        <dbReference type="ARBA" id="ARBA00022807"/>
    </source>
</evidence>
<dbReference type="InterPro" id="IPR051346">
    <property type="entry name" value="OTU_Deubiquitinase"/>
</dbReference>
<accession>W7E3E5</accession>
<dbReference type="GO" id="GO:0004843">
    <property type="term" value="F:cysteine-type deubiquitinase activity"/>
    <property type="evidence" value="ECO:0007669"/>
    <property type="project" value="UniProtKB-EC"/>
</dbReference>
<dbReference type="PANTHER" id="PTHR13367">
    <property type="entry name" value="UBIQUITIN THIOESTERASE"/>
    <property type="match status" value="1"/>
</dbReference>
<proteinExistence type="predicted"/>
<dbReference type="OrthoDB" id="3182339at2759"/>
<keyword evidence="5" id="KW-0378">Hydrolase</keyword>
<keyword evidence="3" id="KW-0645">Protease</keyword>
<keyword evidence="6" id="KW-0788">Thiol protease</keyword>
<dbReference type="PANTHER" id="PTHR13367:SF33">
    <property type="entry name" value="P-LOOP CONTAINING NUCLEOSIDE TRIPHOSPHATE HYDROLASE PROTEIN"/>
    <property type="match status" value="1"/>
</dbReference>
<evidence type="ECO:0000313" key="10">
    <source>
        <dbReference type="EMBL" id="EUN22736.1"/>
    </source>
</evidence>
<dbReference type="InterPro" id="IPR022105">
    <property type="entry name" value="DUF3645"/>
</dbReference>
<comment type="catalytic activity">
    <reaction evidence="1">
        <text>Thiol-dependent hydrolysis of ester, thioester, amide, peptide and isopeptide bonds formed by the C-terminal Gly of ubiquitin (a 76-residue protein attached to proteins as an intracellular targeting signal).</text>
        <dbReference type="EC" id="3.4.19.12"/>
    </reaction>
</comment>
<evidence type="ECO:0000256" key="3">
    <source>
        <dbReference type="ARBA" id="ARBA00022670"/>
    </source>
</evidence>
<feature type="domain" description="DUF3645" evidence="8">
    <location>
        <begin position="2338"/>
        <end position="2370"/>
    </location>
</feature>
<evidence type="ECO:0000259" key="8">
    <source>
        <dbReference type="Pfam" id="PF12359"/>
    </source>
</evidence>
<evidence type="ECO:0000256" key="4">
    <source>
        <dbReference type="ARBA" id="ARBA00022786"/>
    </source>
</evidence>
<reference evidence="10 11" key="1">
    <citation type="journal article" date="2013" name="PLoS Genet.">
        <title>Comparative genome structure, secondary metabolite, and effector coding capacity across Cochliobolus pathogens.</title>
        <authorList>
            <person name="Condon B.J."/>
            <person name="Leng Y."/>
            <person name="Wu D."/>
            <person name="Bushley K.E."/>
            <person name="Ohm R.A."/>
            <person name="Otillar R."/>
            <person name="Martin J."/>
            <person name="Schackwitz W."/>
            <person name="Grimwood J."/>
            <person name="MohdZainudin N."/>
            <person name="Xue C."/>
            <person name="Wang R."/>
            <person name="Manning V.A."/>
            <person name="Dhillon B."/>
            <person name="Tu Z.J."/>
            <person name="Steffenson B.J."/>
            <person name="Salamov A."/>
            <person name="Sun H."/>
            <person name="Lowry S."/>
            <person name="LaButti K."/>
            <person name="Han J."/>
            <person name="Copeland A."/>
            <person name="Lindquist E."/>
            <person name="Barry K."/>
            <person name="Schmutz J."/>
            <person name="Baker S.E."/>
            <person name="Ciuffetti L.M."/>
            <person name="Grigoriev I.V."/>
            <person name="Zhong S."/>
            <person name="Turgeon B.G."/>
        </authorList>
    </citation>
    <scope>NUCLEOTIDE SEQUENCE [LARGE SCALE GENOMIC DNA]</scope>
    <source>
        <strain evidence="10 11">FI3</strain>
    </source>
</reference>
<evidence type="ECO:0000259" key="9">
    <source>
        <dbReference type="Pfam" id="PF20255"/>
    </source>
</evidence>
<dbReference type="InterPro" id="IPR046541">
    <property type="entry name" value="DUF6606"/>
</dbReference>
<dbReference type="Pfam" id="PF12359">
    <property type="entry name" value="DUF3645"/>
    <property type="match status" value="1"/>
</dbReference>
<dbReference type="GeneID" id="26252384"/>
<feature type="domain" description="DUF6606" evidence="9">
    <location>
        <begin position="7"/>
        <end position="281"/>
    </location>
</feature>
<organism evidence="10 11">
    <name type="scientific">Bipolaris victoriae (strain FI3)</name>
    <name type="common">Victoria blight of oats agent</name>
    <name type="synonym">Cochliobolus victoriae</name>
    <dbReference type="NCBI Taxonomy" id="930091"/>
    <lineage>
        <taxon>Eukaryota</taxon>
        <taxon>Fungi</taxon>
        <taxon>Dikarya</taxon>
        <taxon>Ascomycota</taxon>
        <taxon>Pezizomycotina</taxon>
        <taxon>Dothideomycetes</taxon>
        <taxon>Pleosporomycetidae</taxon>
        <taxon>Pleosporales</taxon>
        <taxon>Pleosporineae</taxon>
        <taxon>Pleosporaceae</taxon>
        <taxon>Bipolaris</taxon>
    </lineage>
</organism>
<dbReference type="Pfam" id="PF20255">
    <property type="entry name" value="DUF6606"/>
    <property type="match status" value="1"/>
</dbReference>
<dbReference type="HOGENOM" id="CLU_000211_1_0_1"/>
<dbReference type="GO" id="GO:0006508">
    <property type="term" value="P:proteolysis"/>
    <property type="evidence" value="ECO:0007669"/>
    <property type="project" value="UniProtKB-KW"/>
</dbReference>
<keyword evidence="11" id="KW-1185">Reference proteome</keyword>
<dbReference type="EC" id="3.4.19.12" evidence="2"/>
<evidence type="ECO:0000259" key="7">
    <source>
        <dbReference type="Pfam" id="PF12340"/>
    </source>
</evidence>
<dbReference type="Pfam" id="PF12340">
    <property type="entry name" value="DUF3638"/>
    <property type="match status" value="1"/>
</dbReference>
<dbReference type="Proteomes" id="UP000054337">
    <property type="component" value="Unassembled WGS sequence"/>
</dbReference>
<dbReference type="EMBL" id="KI968803">
    <property type="protein sequence ID" value="EUN22736.1"/>
    <property type="molecule type" value="Genomic_DNA"/>
</dbReference>
<sequence>MSVFMEVFNHLVLPPQLPGKQDANIGSTGDAIILRLIQATSTLSRIASQEQTSPWYAIRQHLRRCQCLHINGRLEKQTLISTFYNFNEEQPLLLHIAEQNTALIVRYNSSVKTETVVFEAFELSSPSAEVLASEGALICDFPHCSAQIPSDEFRKPSFQDALADFLEKGSIEPLRCFQPLVTKAQTPVVESRDTASPGLITHLLMPLLESIGSPVDEDVNRLRKRVRDDANIETAEIPWRRLPLWIALRVGIQRQLQLSLGDEAGRAHYKFLIVTVLVEILLECPGRLAPELTMTLRAKICRRLAKLEQEKNRMPEVYGQLFNATTDFFKNSIMEATQLVNLAWEKFKRETTRPVPVLPTRADRQAQFLSLPNSRPHLQSVLESRHSQKKTPRSLQLPSLHDTAIEQVERFTDMYHRLAELESKIETREEPKLTKDSTLESFCEKLSDAILGLMSNVGAAYDSDPEQMSMFILSLFTIWVRLDKYIMDIFPIILEYHPVFTPELLDALHLPTAAGMRRLRDIQSHIHNRCKRCKYQTTIFAEPEKNCFVVRYVSTSKSLQQIHQSIQQASEVSRQAKTSELEKWWSEFDEHSLGISGGACTCKFKPDGTRDVRGCTKCWHWRVRNRMQIYAHEDFLPSDPIKSAAVIFELGIPKCFAAYRNATWKILMLAYPGKPQSGSPTILLRDYDPLTAYASKQSTGVTIASTSKPFRGTHYKVGKKKMRASESDVLYPNGLNFSYFDTVSKTWIKDFDRPLTFQHECGVHVPPGLCSLLIPSSSHPPTVITGPSSYEIVASETQCPSDMSVHEFTAYQRLLSGNTRRWLTMLVELGASNVNFSNESTMHIFNHLATQAGPASDKHDTFGDIHAVFKDMSFCDRLAAQVEIRLNDISSNWREIHCMEVMITLSLRLCHLAAPMVRANELLVQARCITLAWINRLRADVRNAKETSVAEIAARYAFWAALLCRRTFSNSKEPDAVMSENDLSTFFQASLALQENLLVDVAKLPPILKRMFIRDTKTTYKIKSLLLQSIRARPQSVSMAINASWSEPGSSAEKSFSSWKQVSPVHDRWVVSTMKTATKNPANTQVAHYNFIEGHLLIDGKPLGRLPRDFRESDDVRQLFGNQHLLTFPSAEFGMSYVLASRIKNNEIHFGSRNGRVIIRAWSRDGLLEYIPPHLFVGPETIDLPDGLVSNCAHWLNINTRCLEIRRKPFLWRTRISDWKVDLIKSQAHRSNRTILVDPNSSLFKQVAGVFRGFEHPHKITIFQPVNFRGKLSVELRHLELSFFVNPNGLLECRELNEEIDPNQDAGTLYGFESKIVLRDVANKKRRSIIAPCGPISTTRHGMHVAVRAAASTDYAKFGIDDVLGRLSCPPEPRLLYSKAQFHAYTSFVIPDPLTGRTGTEEALHMLQSGHCQPWEPLGGGPLNILKSISHLSPTRKYYPQDKKALQNVSWNAGLTMAVQHDAYEGLVQKILDKSERLRVFAQNEVDDVKLGAYIPSHLRKRGLAQRRIYERSVDDTTQAAAGDRVYRSRGQEANSVQARKVYHIANLFQKKPFQVHTGRELSTILENWQLIGGFHGIRQPDATSLSDMVERSVDEQWGSLVNICRYSNLDEPYKLMFRLSLMSLNPKTDIDTIKILAAFASLSVLRNTIPPSCPSFNQFRLNEVPSIQSIFHIISIDLPEKRQRLQTRAEAEHRKACEAEGKRLAQHFLGQWPHRKITLDGFNSDVLDVGLATERVMPEWERLHSNLSLSEYVVHVQNELRCHKGQIDTSHPKSWDWEQEPFYEKTHDPVIPSVSRDLLDKSLVLPFELQVCELPLPSDTKLSTSTKENTIASIPEKETVELRQILSDFTQVPSPLRQQYGLDIKMSLDALEKTSNKIHVSHSTPNVAVNAKCIESLRVTVADQLSQIRGALSENDDRFSWLNLGNLWPCTTSIVLLEQLRSSSSCNFGDFVRETVVSHGILITKLQRLMRIHNALYHGKDKTLHEELGNSGHENWSPLEWSDWLLLEIDSNILIRQEQVDVAHAIIAPESRDNTVLQLNMGKALGKTSCIVPMAMAVIGDGKQLSRLIVPKPLLLPTAQMIQSRLGGLVGRETRHIPFSRRTKVNLQTLQLYRDLHREMLDSRGVVLIAPEHLLSYRLGGLQHLASSNLGIAHEMIEFQAYLSSICRDILDESDVSLAVKTQLIYPSGKQTTVDGHPYRWKVAQSLLSLVKDHLPELEREFPRKIEVLKRGQGYPMIYILQADVEEYLHQSIADEICTGRTSFLRFEGCVSDTCDANLRRVLFEENLDNELLERVAKLFIDENVALKTLLLVRGLLRNRILLFCLRKRWNVQYGLHPKRDPMAVPFEAKGIPSEQAEFGHPDAAIILTCLAFYYAGLNPIQFREALRHVLASQDPASEYDRWTSSCDSLPQALHHWNVINPDDHDQVEELWRHLRTNKIVLDHYMNHFVFPAHAKQFDIKLQASGWDLPLFSRTELGKTLTRARTTGFSGTNDNKMMLPLTIEQNDLPSLHQTNAEVLTYLLQERNREYHLVARAGKRLSETEFLEQLRDRNIRILIDSGAYILEMSNEDLVKAWMDIDTQPPAAVYFGADNRAWVRYRGTKAQVPLLATPFADNLDNCLVYLDEAHTRGIDLKLPQYACGALTLALGQTKDHTVQAAMRLRQLATTQSVCFFAFPETHQSILDVCRIQEEDKVNSSHVVRWLLEQTCRMNEQLQNLYVSQGTDFCNRVNAEWKHAAFLSDAQDRIAYVEVLQHPEQQTLEQLYGGCTNDVHGRSPFTTTFPQLKNFMKKLNHLRLGMSSTADVLHSSALEEVEQEREVEFQVEEVREVQKALHYKAHEFPGIHPAISGFVSTGRLCGDVGYEHVFDAVSRTSIGERFGIKRTESRLFVSVEFMKTIKTEKLCLIDNFLRPVEWILYSPITFNTLIIIAEEAEVLIPQIRNRAFPPKVHLLTYSAPATKKMVQFSGLRYHAVPAFEGEHTIPQSLTIELGIFAGQLYMKYEECVSLVNYINDGSINGRSDATTNRIVSFILEWVSLRRRGQDITHTPLGYVCQGRPLGVEHAFFVTSRAVDIGVVDSYHTSGAVTELQEDEDDEDEKQFDLEES</sequence>
<evidence type="ECO:0000256" key="1">
    <source>
        <dbReference type="ARBA" id="ARBA00000707"/>
    </source>
</evidence>
<evidence type="ECO:0000313" key="11">
    <source>
        <dbReference type="Proteomes" id="UP000054337"/>
    </source>
</evidence>
<feature type="domain" description="DUF3638" evidence="7">
    <location>
        <begin position="1994"/>
        <end position="2219"/>
    </location>
</feature>
<gene>
    <name evidence="10" type="ORF">COCVIDRAFT_19578</name>
</gene>
<keyword evidence="4" id="KW-0833">Ubl conjugation pathway</keyword>
<protein>
    <recommendedName>
        <fullName evidence="2">ubiquitinyl hydrolase 1</fullName>
        <ecNumber evidence="2">3.4.19.12</ecNumber>
    </recommendedName>
</protein>
<name>W7E3E5_BIPV3</name>
<dbReference type="RefSeq" id="XP_014552302.1">
    <property type="nucleotide sequence ID" value="XM_014696816.1"/>
</dbReference>
<evidence type="ECO:0000256" key="2">
    <source>
        <dbReference type="ARBA" id="ARBA00012759"/>
    </source>
</evidence>
<dbReference type="InterPro" id="IPR022099">
    <property type="entry name" value="DUF3638"/>
</dbReference>
<evidence type="ECO:0000256" key="5">
    <source>
        <dbReference type="ARBA" id="ARBA00022801"/>
    </source>
</evidence>